<comment type="caution">
    <text evidence="1">The sequence shown here is derived from an EMBL/GenBank/DDBJ whole genome shotgun (WGS) entry which is preliminary data.</text>
</comment>
<dbReference type="Pfam" id="PF13419">
    <property type="entry name" value="HAD_2"/>
    <property type="match status" value="1"/>
</dbReference>
<dbReference type="PANTHER" id="PTHR43434:SF1">
    <property type="entry name" value="PHOSPHOGLYCOLATE PHOSPHATASE"/>
    <property type="match status" value="1"/>
</dbReference>
<proteinExistence type="predicted"/>
<organism evidence="1 2">
    <name type="scientific">Arthrobacter horti</name>
    <dbReference type="NCBI Taxonomy" id="3068273"/>
    <lineage>
        <taxon>Bacteria</taxon>
        <taxon>Bacillati</taxon>
        <taxon>Actinomycetota</taxon>
        <taxon>Actinomycetes</taxon>
        <taxon>Micrococcales</taxon>
        <taxon>Micrococcaceae</taxon>
        <taxon>Arthrobacter</taxon>
    </lineage>
</organism>
<accession>A0ABT9IMM0</accession>
<keyword evidence="2" id="KW-1185">Reference proteome</keyword>
<dbReference type="SFLD" id="SFLDG01129">
    <property type="entry name" value="C1.5:_HAD__Beta-PGM__Phosphata"/>
    <property type="match status" value="1"/>
</dbReference>
<evidence type="ECO:0000313" key="1">
    <source>
        <dbReference type="EMBL" id="MDP5226838.1"/>
    </source>
</evidence>
<dbReference type="Proteomes" id="UP001232725">
    <property type="component" value="Unassembled WGS sequence"/>
</dbReference>
<dbReference type="InterPro" id="IPR036412">
    <property type="entry name" value="HAD-like_sf"/>
</dbReference>
<evidence type="ECO:0000313" key="2">
    <source>
        <dbReference type="Proteomes" id="UP001232725"/>
    </source>
</evidence>
<dbReference type="Gene3D" id="1.10.150.240">
    <property type="entry name" value="Putative phosphatase, domain 2"/>
    <property type="match status" value="1"/>
</dbReference>
<name>A0ABT9IMM0_9MICC</name>
<dbReference type="EMBL" id="JAVALS010000003">
    <property type="protein sequence ID" value="MDP5226838.1"/>
    <property type="molecule type" value="Genomic_DNA"/>
</dbReference>
<dbReference type="Gene3D" id="3.40.50.1000">
    <property type="entry name" value="HAD superfamily/HAD-like"/>
    <property type="match status" value="1"/>
</dbReference>
<sequence>MTFPNLTAVDVVCWDWNGTLLDDVEIARAAMNSVLSERGLPVLQDPVSYRRAFGFPIRDFYARLGIGEDDFRLAASRYLELFAAQVGVAALHAEARSTLSAVTALGVQQVLISATLERTLAEQMAPHDLTDHFAQVLGIADAYMPSKADVVHAWLKASGHDPGRVLMIGDTNHDEEIAQDLNVRFLRFAGGHQQPRDDAQGPMVHRLSDVLQHLRRLP</sequence>
<dbReference type="SFLD" id="SFLDS00003">
    <property type="entry name" value="Haloacid_Dehalogenase"/>
    <property type="match status" value="1"/>
</dbReference>
<dbReference type="RefSeq" id="WP_305995891.1">
    <property type="nucleotide sequence ID" value="NZ_JAVALS010000003.1"/>
</dbReference>
<dbReference type="PANTHER" id="PTHR43434">
    <property type="entry name" value="PHOSPHOGLYCOLATE PHOSPHATASE"/>
    <property type="match status" value="1"/>
</dbReference>
<dbReference type="SUPFAM" id="SSF56784">
    <property type="entry name" value="HAD-like"/>
    <property type="match status" value="1"/>
</dbReference>
<dbReference type="InterPro" id="IPR023198">
    <property type="entry name" value="PGP-like_dom2"/>
</dbReference>
<reference evidence="1 2" key="1">
    <citation type="submission" date="2023-08" db="EMBL/GenBank/DDBJ databases">
        <title>Arthrobacter horti sp. nov., isolated from forest soil.</title>
        <authorList>
            <person name="Park M."/>
        </authorList>
    </citation>
    <scope>NUCLEOTIDE SEQUENCE [LARGE SCALE GENOMIC DNA]</scope>
    <source>
        <strain evidence="1 2">YJM1</strain>
    </source>
</reference>
<dbReference type="InterPro" id="IPR050155">
    <property type="entry name" value="HAD-like_hydrolase_sf"/>
</dbReference>
<dbReference type="InterPro" id="IPR023214">
    <property type="entry name" value="HAD_sf"/>
</dbReference>
<gene>
    <name evidence="1" type="ORF">Q9R02_06705</name>
</gene>
<protein>
    <submittedName>
        <fullName evidence="1">HAD hydrolase-like protein</fullName>
    </submittedName>
</protein>
<dbReference type="InterPro" id="IPR041492">
    <property type="entry name" value="HAD_2"/>
</dbReference>